<dbReference type="InterPro" id="IPR017946">
    <property type="entry name" value="PLC-like_Pdiesterase_TIM-brl"/>
</dbReference>
<dbReference type="STRING" id="1167632.GCA_000286335_00081"/>
<dbReference type="Proteomes" id="UP000241209">
    <property type="component" value="Unassembled WGS sequence"/>
</dbReference>
<evidence type="ECO:0000259" key="1">
    <source>
        <dbReference type="PROSITE" id="PS51704"/>
    </source>
</evidence>
<gene>
    <name evidence="2" type="ORF">BU072_10880</name>
</gene>
<dbReference type="GO" id="GO:0006629">
    <property type="term" value="P:lipid metabolic process"/>
    <property type="evidence" value="ECO:0007669"/>
    <property type="project" value="InterPro"/>
</dbReference>
<name>A0A2T4PRL0_9STAP</name>
<dbReference type="EMBL" id="PZFK01000024">
    <property type="protein sequence ID" value="PTI28731.1"/>
    <property type="molecule type" value="Genomic_DNA"/>
</dbReference>
<dbReference type="Gene3D" id="3.20.20.190">
    <property type="entry name" value="Phosphatidylinositol (PI) phosphodiesterase"/>
    <property type="match status" value="1"/>
</dbReference>
<dbReference type="PROSITE" id="PS51257">
    <property type="entry name" value="PROKAR_LIPOPROTEIN"/>
    <property type="match status" value="1"/>
</dbReference>
<evidence type="ECO:0000313" key="2">
    <source>
        <dbReference type="EMBL" id="PTI28731.1"/>
    </source>
</evidence>
<sequence length="267" mass="30251">MNRIIVVSLISCIALGGCNSKESVLEKDYINIAHRGASGSTPEHTYAAYDKAIKQKADYTELDLQMTKDNKLVAMHDSKVDRTTNGTGMVKDKTLKDIKKLDSGSWFDKKYNGEKVPELNDVLSKYKKKTNFYIETKNPDMYPGMDEKLIKDLEDNTILKENDLDNGKLIIQSFSETSLKNIHKLNENIPLIQLVDDKVVKSLNDKELKKLSKYAYGLGFNKEVVNKDLVKKCHENGLKVHVFTLNNQDEVKEMKELGVDGAFNNNP</sequence>
<reference evidence="2 3" key="1">
    <citation type="journal article" date="2016" name="Front. Microbiol.">
        <title>Comprehensive Phylogenetic Analysis of Bovine Non-aureus Staphylococci Species Based on Whole-Genome Sequencing.</title>
        <authorList>
            <person name="Naushad S."/>
            <person name="Barkema H.W."/>
            <person name="Luby C."/>
            <person name="Condas L.A."/>
            <person name="Nobrega D.B."/>
            <person name="Carson D.A."/>
            <person name="De Buck J."/>
        </authorList>
    </citation>
    <scope>NUCLEOTIDE SEQUENCE [LARGE SCALE GENOMIC DNA]</scope>
    <source>
        <strain evidence="2 3">SNUC 2204</strain>
    </source>
</reference>
<proteinExistence type="predicted"/>
<feature type="domain" description="GP-PDE" evidence="1">
    <location>
        <begin position="29"/>
        <end position="267"/>
    </location>
</feature>
<dbReference type="PANTHER" id="PTHR46211:SF7">
    <property type="entry name" value="GLYCEROPHOSPHODIESTER PHOSPHODIESTERASE"/>
    <property type="match status" value="1"/>
</dbReference>
<protein>
    <submittedName>
        <fullName evidence="2">Glycerophosphodiester phosphodiesterase</fullName>
    </submittedName>
</protein>
<dbReference type="PANTHER" id="PTHR46211">
    <property type="entry name" value="GLYCEROPHOSPHORYL DIESTER PHOSPHODIESTERASE"/>
    <property type="match status" value="1"/>
</dbReference>
<dbReference type="PROSITE" id="PS51704">
    <property type="entry name" value="GP_PDE"/>
    <property type="match status" value="1"/>
</dbReference>
<accession>A0A2T4PRL0</accession>
<dbReference type="Pfam" id="PF03009">
    <property type="entry name" value="GDPD"/>
    <property type="match status" value="1"/>
</dbReference>
<comment type="caution">
    <text evidence="2">The sequence shown here is derived from an EMBL/GenBank/DDBJ whole genome shotgun (WGS) entry which is preliminary data.</text>
</comment>
<dbReference type="AlphaFoldDB" id="A0A2T4PRL0"/>
<organism evidence="2 3">
    <name type="scientific">Mammaliicoccus vitulinus</name>
    <dbReference type="NCBI Taxonomy" id="71237"/>
    <lineage>
        <taxon>Bacteria</taxon>
        <taxon>Bacillati</taxon>
        <taxon>Bacillota</taxon>
        <taxon>Bacilli</taxon>
        <taxon>Bacillales</taxon>
        <taxon>Staphylococcaceae</taxon>
        <taxon>Mammaliicoccus</taxon>
    </lineage>
</organism>
<dbReference type="SUPFAM" id="SSF51695">
    <property type="entry name" value="PLC-like phosphodiesterases"/>
    <property type="match status" value="1"/>
</dbReference>
<dbReference type="GO" id="GO:0008081">
    <property type="term" value="F:phosphoric diester hydrolase activity"/>
    <property type="evidence" value="ECO:0007669"/>
    <property type="project" value="InterPro"/>
</dbReference>
<dbReference type="RefSeq" id="WP_107557231.1">
    <property type="nucleotide sequence ID" value="NZ_PZFK01000024.1"/>
</dbReference>
<evidence type="ECO:0000313" key="3">
    <source>
        <dbReference type="Proteomes" id="UP000241209"/>
    </source>
</evidence>
<dbReference type="InterPro" id="IPR030395">
    <property type="entry name" value="GP_PDE_dom"/>
</dbReference>